<dbReference type="Proteomes" id="UP000688137">
    <property type="component" value="Unassembled WGS sequence"/>
</dbReference>
<accession>A0A8S1NS51</accession>
<dbReference type="EMBL" id="CAJJDM010000101">
    <property type="protein sequence ID" value="CAD8095368.1"/>
    <property type="molecule type" value="Genomic_DNA"/>
</dbReference>
<dbReference type="OMA" id="EMQLCQY"/>
<dbReference type="AlphaFoldDB" id="A0A8S1NS51"/>
<evidence type="ECO:0000313" key="1">
    <source>
        <dbReference type="EMBL" id="CAD8095368.1"/>
    </source>
</evidence>
<protein>
    <submittedName>
        <fullName evidence="1">Uncharacterized protein</fullName>
    </submittedName>
</protein>
<evidence type="ECO:0000313" key="2">
    <source>
        <dbReference type="Proteomes" id="UP000688137"/>
    </source>
</evidence>
<name>A0A8S1NS51_PARPR</name>
<keyword evidence="2" id="KW-1185">Reference proteome</keyword>
<proteinExistence type="predicted"/>
<organism evidence="1 2">
    <name type="scientific">Paramecium primaurelia</name>
    <dbReference type="NCBI Taxonomy" id="5886"/>
    <lineage>
        <taxon>Eukaryota</taxon>
        <taxon>Sar</taxon>
        <taxon>Alveolata</taxon>
        <taxon>Ciliophora</taxon>
        <taxon>Intramacronucleata</taxon>
        <taxon>Oligohymenophorea</taxon>
        <taxon>Peniculida</taxon>
        <taxon>Parameciidae</taxon>
        <taxon>Paramecium</taxon>
    </lineage>
</organism>
<gene>
    <name evidence="1" type="ORF">PPRIM_AZ9-3.1.T0980137</name>
</gene>
<sequence>MSKQNVKATSSTLAESAYINEMQLCQYNFSLKVGQKMLQVQIEITPDSLMIEAIETAIDYFTQIYYDQDINENAEIYEVFSADQQGNPLKTKFKTEQLLQEIECKSFSLVLKKKGTLLSILKQPILRESPTQGTKELPKFRYDTTISK</sequence>
<comment type="caution">
    <text evidence="1">The sequence shown here is derived from an EMBL/GenBank/DDBJ whole genome shotgun (WGS) entry which is preliminary data.</text>
</comment>
<reference evidence="1" key="1">
    <citation type="submission" date="2021-01" db="EMBL/GenBank/DDBJ databases">
        <authorList>
            <consortium name="Genoscope - CEA"/>
            <person name="William W."/>
        </authorList>
    </citation>
    <scope>NUCLEOTIDE SEQUENCE</scope>
</reference>